<proteinExistence type="predicted"/>
<reference evidence="1" key="2">
    <citation type="submission" date="2021-04" db="EMBL/GenBank/DDBJ databases">
        <authorList>
            <person name="Dong X."/>
        </authorList>
    </citation>
    <scope>NUCLEOTIDE SEQUENCE</scope>
    <source>
        <strain evidence="1">LLY</strain>
    </source>
</reference>
<dbReference type="RefSeq" id="WP_250868710.1">
    <property type="nucleotide sequence ID" value="NZ_JAGSOI010000046.1"/>
</dbReference>
<organism evidence="1 2">
    <name type="scientific">Methanococcoides seepicolus</name>
    <dbReference type="NCBI Taxonomy" id="2828780"/>
    <lineage>
        <taxon>Archaea</taxon>
        <taxon>Methanobacteriati</taxon>
        <taxon>Methanobacteriota</taxon>
        <taxon>Stenosarchaea group</taxon>
        <taxon>Methanomicrobia</taxon>
        <taxon>Methanosarcinales</taxon>
        <taxon>Methanosarcinaceae</taxon>
        <taxon>Methanococcoides</taxon>
    </lineage>
</organism>
<evidence type="ECO:0000313" key="2">
    <source>
        <dbReference type="Proteomes" id="UP001056766"/>
    </source>
</evidence>
<keyword evidence="2" id="KW-1185">Reference proteome</keyword>
<accession>A0A9E5DCI9</accession>
<sequence>MTDKEIKMVSMCRNCGSCLNEKEWEVSSLYVCEDFGVLCEGEKGHAGKKLCKCSN</sequence>
<gene>
    <name evidence="1" type="ORF">KDK67_10325</name>
</gene>
<comment type="caution">
    <text evidence="1">The sequence shown here is derived from an EMBL/GenBank/DDBJ whole genome shotgun (WGS) entry which is preliminary data.</text>
</comment>
<dbReference type="Proteomes" id="UP001056766">
    <property type="component" value="Unassembled WGS sequence"/>
</dbReference>
<dbReference type="AlphaFoldDB" id="A0A9E5DCI9"/>
<protein>
    <submittedName>
        <fullName evidence="1">Uncharacterized protein</fullName>
    </submittedName>
</protein>
<dbReference type="EMBL" id="JAGSOI010000046">
    <property type="protein sequence ID" value="MCM1987373.1"/>
    <property type="molecule type" value="Genomic_DNA"/>
</dbReference>
<evidence type="ECO:0000313" key="1">
    <source>
        <dbReference type="EMBL" id="MCM1987373.1"/>
    </source>
</evidence>
<name>A0A9E5DCI9_9EURY</name>
<reference evidence="1" key="1">
    <citation type="journal article" date="2021" name="mSystems">
        <title>Bacteria and Archaea Synergistically Convert Glycine Betaine to Biogenic Methane in the Formosa Cold Seep of the South China Sea.</title>
        <authorList>
            <person name="Li L."/>
            <person name="Zhang W."/>
            <person name="Zhang S."/>
            <person name="Song L."/>
            <person name="Sun Q."/>
            <person name="Zhang H."/>
            <person name="Xiang H."/>
            <person name="Dong X."/>
        </authorList>
    </citation>
    <scope>NUCLEOTIDE SEQUENCE</scope>
    <source>
        <strain evidence="1">LLY</strain>
    </source>
</reference>